<sequence length="135" mass="15720">MTLLQTREAVMKKFIPSLKEHGLTPQQWRVIRALEHESGLEISTLAERCHLLMPSLSRIINHLDKEALIKRKTVDSDQRRSKIFLTELGLELFAKVAPKSAERYAYIEEKYGVRKLELLYELLDDLIKTLEESNT</sequence>
<dbReference type="InterPro" id="IPR036390">
    <property type="entry name" value="WH_DNA-bd_sf"/>
</dbReference>
<keyword evidence="6" id="KW-1185">Reference proteome</keyword>
<dbReference type="InterPro" id="IPR000835">
    <property type="entry name" value="HTH_MarR-typ"/>
</dbReference>
<dbReference type="NCBIfam" id="TIGR02337">
    <property type="entry name" value="HpaR"/>
    <property type="match status" value="1"/>
</dbReference>
<reference evidence="5 6" key="1">
    <citation type="submission" date="2024-03" db="EMBL/GenBank/DDBJ databases">
        <title>Community enrichment and isolation of bacterial strains for fucoidan degradation.</title>
        <authorList>
            <person name="Sichert A."/>
        </authorList>
    </citation>
    <scope>NUCLEOTIDE SEQUENCE [LARGE SCALE GENOMIC DNA]</scope>
    <source>
        <strain evidence="5 6">AS81</strain>
    </source>
</reference>
<keyword evidence="1" id="KW-0805">Transcription regulation</keyword>
<dbReference type="PANTHER" id="PTHR42756:SF1">
    <property type="entry name" value="TRANSCRIPTIONAL REPRESSOR OF EMRAB OPERON"/>
    <property type="match status" value="1"/>
</dbReference>
<dbReference type="SMART" id="SM00347">
    <property type="entry name" value="HTH_MARR"/>
    <property type="match status" value="1"/>
</dbReference>
<evidence type="ECO:0000256" key="3">
    <source>
        <dbReference type="ARBA" id="ARBA00023163"/>
    </source>
</evidence>
<evidence type="ECO:0000313" key="6">
    <source>
        <dbReference type="Proteomes" id="UP001388366"/>
    </source>
</evidence>
<gene>
    <name evidence="5" type="primary">hpaR</name>
    <name evidence="5" type="ORF">WNY63_05505</name>
</gene>
<dbReference type="InterPro" id="IPR036388">
    <property type="entry name" value="WH-like_DNA-bd_sf"/>
</dbReference>
<proteinExistence type="predicted"/>
<evidence type="ECO:0000313" key="5">
    <source>
        <dbReference type="EMBL" id="MEM5550185.1"/>
    </source>
</evidence>
<keyword evidence="2" id="KW-0238">DNA-binding</keyword>
<dbReference type="PANTHER" id="PTHR42756">
    <property type="entry name" value="TRANSCRIPTIONAL REGULATOR, MARR"/>
    <property type="match status" value="1"/>
</dbReference>
<dbReference type="RefSeq" id="WP_342883491.1">
    <property type="nucleotide sequence ID" value="NZ_JBBMQU010000006.1"/>
</dbReference>
<dbReference type="PROSITE" id="PS50995">
    <property type="entry name" value="HTH_MARR_2"/>
    <property type="match status" value="1"/>
</dbReference>
<dbReference type="Proteomes" id="UP001388366">
    <property type="component" value="Unassembled WGS sequence"/>
</dbReference>
<evidence type="ECO:0000256" key="2">
    <source>
        <dbReference type="ARBA" id="ARBA00023125"/>
    </source>
</evidence>
<dbReference type="Gene3D" id="1.10.10.10">
    <property type="entry name" value="Winged helix-like DNA-binding domain superfamily/Winged helix DNA-binding domain"/>
    <property type="match status" value="1"/>
</dbReference>
<protein>
    <submittedName>
        <fullName evidence="5">Homoprotocatechuate degradation operon regulator HpaR</fullName>
    </submittedName>
</protein>
<dbReference type="Pfam" id="PF12802">
    <property type="entry name" value="MarR_2"/>
    <property type="match status" value="1"/>
</dbReference>
<dbReference type="InterPro" id="IPR012712">
    <property type="entry name" value="HpaR/FarR"/>
</dbReference>
<evidence type="ECO:0000259" key="4">
    <source>
        <dbReference type="PROSITE" id="PS50995"/>
    </source>
</evidence>
<keyword evidence="3" id="KW-0804">Transcription</keyword>
<organism evidence="5 6">
    <name type="scientific">Pseudoalteromonas neustonica</name>
    <dbReference type="NCBI Taxonomy" id="1840331"/>
    <lineage>
        <taxon>Bacteria</taxon>
        <taxon>Pseudomonadati</taxon>
        <taxon>Pseudomonadota</taxon>
        <taxon>Gammaproteobacteria</taxon>
        <taxon>Alteromonadales</taxon>
        <taxon>Pseudoalteromonadaceae</taxon>
        <taxon>Pseudoalteromonas</taxon>
    </lineage>
</organism>
<evidence type="ECO:0000256" key="1">
    <source>
        <dbReference type="ARBA" id="ARBA00023015"/>
    </source>
</evidence>
<dbReference type="EMBL" id="JBBMQU010000006">
    <property type="protein sequence ID" value="MEM5550185.1"/>
    <property type="molecule type" value="Genomic_DNA"/>
</dbReference>
<name>A0ABU9TZG9_9GAMM</name>
<feature type="domain" description="HTH marR-type" evidence="4">
    <location>
        <begin position="1"/>
        <end position="128"/>
    </location>
</feature>
<comment type="caution">
    <text evidence="5">The sequence shown here is derived from an EMBL/GenBank/DDBJ whole genome shotgun (WGS) entry which is preliminary data.</text>
</comment>
<accession>A0ABU9TZG9</accession>
<dbReference type="SUPFAM" id="SSF46785">
    <property type="entry name" value="Winged helix' DNA-binding domain"/>
    <property type="match status" value="1"/>
</dbReference>